<dbReference type="OrthoDB" id="6132759at2759"/>
<feature type="transmembrane region" description="Helical" evidence="7">
    <location>
        <begin position="341"/>
        <end position="363"/>
    </location>
</feature>
<accession>A0A4P9WJ94</accession>
<evidence type="ECO:0000256" key="1">
    <source>
        <dbReference type="ARBA" id="ARBA00004141"/>
    </source>
</evidence>
<feature type="transmembrane region" description="Helical" evidence="7">
    <location>
        <begin position="91"/>
        <end position="114"/>
    </location>
</feature>
<dbReference type="InterPro" id="IPR050277">
    <property type="entry name" value="Sodium:Solute_Symporter"/>
</dbReference>
<keyword evidence="6 7" id="KW-0472">Membrane</keyword>
<proteinExistence type="inferred from homology"/>
<keyword evidence="3" id="KW-0813">Transport</keyword>
<feature type="transmembrane region" description="Helical" evidence="7">
    <location>
        <begin position="159"/>
        <end position="179"/>
    </location>
</feature>
<dbReference type="PANTHER" id="PTHR48086">
    <property type="entry name" value="SODIUM/PROLINE SYMPORTER-RELATED"/>
    <property type="match status" value="1"/>
</dbReference>
<dbReference type="Gene3D" id="1.20.1730.10">
    <property type="entry name" value="Sodium/glucose cotransporter"/>
    <property type="match status" value="1"/>
</dbReference>
<dbReference type="InterPro" id="IPR038377">
    <property type="entry name" value="Na/Glc_symporter_sf"/>
</dbReference>
<name>A0A4P9WJ94_9FUNG</name>
<evidence type="ECO:0000256" key="2">
    <source>
        <dbReference type="ARBA" id="ARBA00006434"/>
    </source>
</evidence>
<evidence type="ECO:0000256" key="6">
    <source>
        <dbReference type="ARBA" id="ARBA00023136"/>
    </source>
</evidence>
<feature type="transmembrane region" description="Helical" evidence="7">
    <location>
        <begin position="121"/>
        <end position="139"/>
    </location>
</feature>
<comment type="subcellular location">
    <subcellularLocation>
        <location evidence="1">Membrane</location>
        <topology evidence="1">Multi-pass membrane protein</topology>
    </subcellularLocation>
</comment>
<dbReference type="EMBL" id="KZ995437">
    <property type="protein sequence ID" value="RKO90676.1"/>
    <property type="molecule type" value="Genomic_DNA"/>
</dbReference>
<keyword evidence="5 7" id="KW-1133">Transmembrane helix</keyword>
<organism evidence="8 9">
    <name type="scientific">Blyttiomyces helicus</name>
    <dbReference type="NCBI Taxonomy" id="388810"/>
    <lineage>
        <taxon>Eukaryota</taxon>
        <taxon>Fungi</taxon>
        <taxon>Fungi incertae sedis</taxon>
        <taxon>Chytridiomycota</taxon>
        <taxon>Chytridiomycota incertae sedis</taxon>
        <taxon>Chytridiomycetes</taxon>
        <taxon>Chytridiomycetes incertae sedis</taxon>
        <taxon>Blyttiomyces</taxon>
    </lineage>
</organism>
<dbReference type="GO" id="GO:0005886">
    <property type="term" value="C:plasma membrane"/>
    <property type="evidence" value="ECO:0007669"/>
    <property type="project" value="TreeGrafter"/>
</dbReference>
<evidence type="ECO:0000313" key="8">
    <source>
        <dbReference type="EMBL" id="RKO90676.1"/>
    </source>
</evidence>
<reference evidence="9" key="1">
    <citation type="journal article" date="2018" name="Nat. Microbiol.">
        <title>Leveraging single-cell genomics to expand the fungal tree of life.</title>
        <authorList>
            <person name="Ahrendt S.R."/>
            <person name="Quandt C.A."/>
            <person name="Ciobanu D."/>
            <person name="Clum A."/>
            <person name="Salamov A."/>
            <person name="Andreopoulos B."/>
            <person name="Cheng J.F."/>
            <person name="Woyke T."/>
            <person name="Pelin A."/>
            <person name="Henrissat B."/>
            <person name="Reynolds N.K."/>
            <person name="Benny G.L."/>
            <person name="Smith M.E."/>
            <person name="James T.Y."/>
            <person name="Grigoriev I.V."/>
        </authorList>
    </citation>
    <scope>NUCLEOTIDE SEQUENCE [LARGE SCALE GENOMIC DNA]</scope>
</reference>
<dbReference type="PANTHER" id="PTHR48086:SF10">
    <property type="entry name" value="AGR155CP"/>
    <property type="match status" value="1"/>
</dbReference>
<evidence type="ECO:0000256" key="3">
    <source>
        <dbReference type="ARBA" id="ARBA00022448"/>
    </source>
</evidence>
<dbReference type="Proteomes" id="UP000269721">
    <property type="component" value="Unassembled WGS sequence"/>
</dbReference>
<protein>
    <recommendedName>
        <fullName evidence="10">Sodium:solute symporter family-domain-containing protein</fullName>
    </recommendedName>
</protein>
<dbReference type="AlphaFoldDB" id="A0A4P9WJ94"/>
<dbReference type="PROSITE" id="PS50283">
    <property type="entry name" value="NA_SOLUT_SYMP_3"/>
    <property type="match status" value="1"/>
</dbReference>
<comment type="similarity">
    <text evidence="2">Belongs to the sodium:solute symporter (SSF) (TC 2.A.21) family.</text>
</comment>
<evidence type="ECO:0000256" key="7">
    <source>
        <dbReference type="SAM" id="Phobius"/>
    </source>
</evidence>
<feature type="transmembrane region" description="Helical" evidence="7">
    <location>
        <begin position="37"/>
        <end position="59"/>
    </location>
</feature>
<evidence type="ECO:0000256" key="5">
    <source>
        <dbReference type="ARBA" id="ARBA00022989"/>
    </source>
</evidence>
<evidence type="ECO:0000256" key="4">
    <source>
        <dbReference type="ARBA" id="ARBA00022692"/>
    </source>
</evidence>
<feature type="transmembrane region" description="Helical" evidence="7">
    <location>
        <begin position="200"/>
        <end position="221"/>
    </location>
</feature>
<feature type="transmembrane region" description="Helical" evidence="7">
    <location>
        <begin position="274"/>
        <end position="300"/>
    </location>
</feature>
<feature type="transmembrane region" description="Helical" evidence="7">
    <location>
        <begin position="312"/>
        <end position="334"/>
    </location>
</feature>
<evidence type="ECO:0000313" key="9">
    <source>
        <dbReference type="Proteomes" id="UP000269721"/>
    </source>
</evidence>
<gene>
    <name evidence="8" type="ORF">BDK51DRAFT_43350</name>
</gene>
<sequence length="468" mass="49601">MIADKQNHLFQIAFVGEAIQARFPHVMSLAHFAKWRFGTLVQVYVTLIILLNMGISLTAEYTAIGDLFAKPIGNSTVDGQEIPLTIGVSRVLPVVLAGAVTTIYTAAGGLYVSIITDQIQAILSLFLLAVVAIFVAVTYRPEDLGPLPDALAANTAGWGSLATLGISLSASTVFTDALWQRVWASEDDAALKKGAAIGGALTTLVVFAFGFGGFLAAWAGWVPSSNVSSIAFFELLTQGGALNPVWIIVIVAILAVAMNASAVDSYQAAITDTIVSLCMTFGWNVNIWYARAVVVVINIAPVWASLQGYSIISLYLIPNMIATTSALPLLMGLIDCLEGYVTGFSVLFGCVFSFFSVAVYGIIDGDDFGDSLYNYFYLIYSWEAFVICLVASVVGVAIGVAIEASTRRLASLAGFYAPFPVPSSRPAELALLREVRLKGGKAASFETDSGSDATDQDTTVGKIATVRV</sequence>
<feature type="transmembrane region" description="Helical" evidence="7">
    <location>
        <begin position="375"/>
        <end position="402"/>
    </location>
</feature>
<dbReference type="GO" id="GO:0015606">
    <property type="term" value="F:spermidine transmembrane transporter activity"/>
    <property type="evidence" value="ECO:0007669"/>
    <property type="project" value="TreeGrafter"/>
</dbReference>
<feature type="transmembrane region" description="Helical" evidence="7">
    <location>
        <begin position="241"/>
        <end position="262"/>
    </location>
</feature>
<keyword evidence="4 7" id="KW-0812">Transmembrane</keyword>
<dbReference type="InterPro" id="IPR001734">
    <property type="entry name" value="Na/solute_symporter"/>
</dbReference>
<keyword evidence="9" id="KW-1185">Reference proteome</keyword>
<evidence type="ECO:0008006" key="10">
    <source>
        <dbReference type="Google" id="ProtNLM"/>
    </source>
</evidence>